<feature type="compositionally biased region" description="Pro residues" evidence="3">
    <location>
        <begin position="503"/>
        <end position="513"/>
    </location>
</feature>
<organism evidence="6 7">
    <name type="scientific">Streptomyces toyocaensis</name>
    <dbReference type="NCBI Taxonomy" id="55952"/>
    <lineage>
        <taxon>Bacteria</taxon>
        <taxon>Bacillati</taxon>
        <taxon>Actinomycetota</taxon>
        <taxon>Actinomycetes</taxon>
        <taxon>Kitasatosporales</taxon>
        <taxon>Streptomycetaceae</taxon>
        <taxon>Streptomyces</taxon>
    </lineage>
</organism>
<feature type="domain" description="Peptidase S33 tripeptidyl aminopeptidase-like C-terminal" evidence="5">
    <location>
        <begin position="386"/>
        <end position="485"/>
    </location>
</feature>
<name>A0A081XU02_STRTO</name>
<gene>
    <name evidence="6" type="ORF">BU52_10525</name>
</gene>
<feature type="region of interest" description="Disordered" evidence="3">
    <location>
        <begin position="313"/>
        <end position="351"/>
    </location>
</feature>
<feature type="domain" description="AB hydrolase-1" evidence="4">
    <location>
        <begin position="53"/>
        <end position="226"/>
    </location>
</feature>
<evidence type="ECO:0000256" key="3">
    <source>
        <dbReference type="SAM" id="MobiDB-lite"/>
    </source>
</evidence>
<dbReference type="Pfam" id="PF00561">
    <property type="entry name" value="Abhydrolase_1"/>
    <property type="match status" value="1"/>
</dbReference>
<dbReference type="Pfam" id="PF08386">
    <property type="entry name" value="Abhydrolase_4"/>
    <property type="match status" value="1"/>
</dbReference>
<accession>A0A081XU02</accession>
<dbReference type="PANTHER" id="PTHR43248">
    <property type="entry name" value="2-SUCCINYL-6-HYDROXY-2,4-CYCLOHEXADIENE-1-CARBOXYLATE SYNTHASE"/>
    <property type="match status" value="1"/>
</dbReference>
<dbReference type="InterPro" id="IPR013595">
    <property type="entry name" value="Pept_S33_TAP-like_C"/>
</dbReference>
<protein>
    <submittedName>
        <fullName evidence="6">Alpha/beta hydrolase</fullName>
    </submittedName>
</protein>
<evidence type="ECO:0000259" key="5">
    <source>
        <dbReference type="Pfam" id="PF08386"/>
    </source>
</evidence>
<proteinExistence type="inferred from homology"/>
<dbReference type="STRING" id="55952.BU52_10525"/>
<comment type="caution">
    <text evidence="6">The sequence shown here is derived from an EMBL/GenBank/DDBJ whole genome shotgun (WGS) entry which is preliminary data.</text>
</comment>
<dbReference type="InterPro" id="IPR051601">
    <property type="entry name" value="Serine_prot/Carboxylest_S33"/>
</dbReference>
<evidence type="ECO:0000259" key="4">
    <source>
        <dbReference type="Pfam" id="PF00561"/>
    </source>
</evidence>
<dbReference type="InterPro" id="IPR000073">
    <property type="entry name" value="AB_hydrolase_1"/>
</dbReference>
<dbReference type="Proteomes" id="UP000028341">
    <property type="component" value="Unassembled WGS sequence"/>
</dbReference>
<dbReference type="InterPro" id="IPR029058">
    <property type="entry name" value="AB_hydrolase_fold"/>
</dbReference>
<dbReference type="AlphaFoldDB" id="A0A081XU02"/>
<evidence type="ECO:0000313" key="7">
    <source>
        <dbReference type="Proteomes" id="UP000028341"/>
    </source>
</evidence>
<keyword evidence="7" id="KW-1185">Reference proteome</keyword>
<dbReference type="GO" id="GO:0016787">
    <property type="term" value="F:hydrolase activity"/>
    <property type="evidence" value="ECO:0007669"/>
    <property type="project" value="UniProtKB-KW"/>
</dbReference>
<dbReference type="PANTHER" id="PTHR43248:SF25">
    <property type="entry name" value="AB HYDROLASE-1 DOMAIN-CONTAINING PROTEIN-RELATED"/>
    <property type="match status" value="1"/>
</dbReference>
<sequence>MPRLDWSPCSYAPGFQCATAEVPLDHRHPGGRTIDLAVIRRPATDPAHRAGSLFFNPGGPGNATAGTAALPVAYEAFPRELRERFDIVSWDPRGVGRSTAVRCFTSAEEFAAWSARVPDGFPVGARERAAWISAFAELGRLCQQRVPDLLRHVSTADTARDLDLLRQAVGERGLNYLGVSYGTFLGATYANLFPGSVRAMVLDGGVDPVTWTRPSPPLPTDLRARADVGSAQTLARFLDLCGRTTTDRCAFSAGTPRATRDKFERLLRRLAAQPQGEWTYAATVAAVVEGLYFVDPGWTDLAGLLQALWEGRAPSPSAPDGPSGASETSTAAGKSVTPGRSPAAQPPVYPEIEPPYAVQCSESPVPRDTRLYPAFEKYAHARSGDVGRYWTWLSEPCATWPARAAAPYTGPWNRPTPPLLTVNTTYDPATPYPQAVSLTGRLAHARLITVRGYGHTALLNPSQCVSDHEVRYFLAGALPPRGAVCDQDVQPFAPGTEASTPDAPAPDAVPPGK</sequence>
<dbReference type="Gene3D" id="3.40.50.1820">
    <property type="entry name" value="alpha/beta hydrolase"/>
    <property type="match status" value="2"/>
</dbReference>
<feature type="compositionally biased region" description="Low complexity" evidence="3">
    <location>
        <begin position="313"/>
        <end position="326"/>
    </location>
</feature>
<dbReference type="EMBL" id="JFCB01000007">
    <property type="protein sequence ID" value="KES07025.1"/>
    <property type="molecule type" value="Genomic_DNA"/>
</dbReference>
<reference evidence="6 7" key="1">
    <citation type="submission" date="2014-02" db="EMBL/GenBank/DDBJ databases">
        <title>The genome announcement of Streptomyces toyocaensis NRRL15009.</title>
        <authorList>
            <person name="Hong H.-J."/>
            <person name="Kwun M.J."/>
        </authorList>
    </citation>
    <scope>NUCLEOTIDE SEQUENCE [LARGE SCALE GENOMIC DNA]</scope>
    <source>
        <strain evidence="6 7">NRRL 15009</strain>
    </source>
</reference>
<feature type="region of interest" description="Disordered" evidence="3">
    <location>
        <begin position="488"/>
        <end position="513"/>
    </location>
</feature>
<keyword evidence="2 6" id="KW-0378">Hydrolase</keyword>
<dbReference type="eggNOG" id="COG0596">
    <property type="taxonomic scope" value="Bacteria"/>
</dbReference>
<comment type="similarity">
    <text evidence="1">Belongs to the peptidase S33 family.</text>
</comment>
<evidence type="ECO:0000256" key="2">
    <source>
        <dbReference type="ARBA" id="ARBA00022801"/>
    </source>
</evidence>
<dbReference type="SUPFAM" id="SSF53474">
    <property type="entry name" value="alpha/beta-Hydrolases"/>
    <property type="match status" value="1"/>
</dbReference>
<evidence type="ECO:0000313" key="6">
    <source>
        <dbReference type="EMBL" id="KES07025.1"/>
    </source>
</evidence>
<evidence type="ECO:0000256" key="1">
    <source>
        <dbReference type="ARBA" id="ARBA00010088"/>
    </source>
</evidence>